<dbReference type="InterPro" id="IPR012942">
    <property type="entry name" value="SRR1-like"/>
</dbReference>
<evidence type="ECO:0000313" key="3">
    <source>
        <dbReference type="Proteomes" id="UP000758603"/>
    </source>
</evidence>
<gene>
    <name evidence="2" type="ORF">BKA67DRAFT_543207</name>
</gene>
<feature type="domain" description="SRR1-like" evidence="1">
    <location>
        <begin position="159"/>
        <end position="308"/>
    </location>
</feature>
<accession>A0A9P8UV88</accession>
<dbReference type="Proteomes" id="UP000758603">
    <property type="component" value="Unassembled WGS sequence"/>
</dbReference>
<dbReference type="EMBL" id="JAGPXC010000001">
    <property type="protein sequence ID" value="KAH6659008.1"/>
    <property type="molecule type" value="Genomic_DNA"/>
</dbReference>
<comment type="caution">
    <text evidence="2">The sequence shown here is derived from an EMBL/GenBank/DDBJ whole genome shotgun (WGS) entry which is preliminary data.</text>
</comment>
<protein>
    <recommendedName>
        <fullName evidence="1">SRR1-like domain-containing protein</fullName>
    </recommendedName>
</protein>
<dbReference type="OrthoDB" id="5230585at2759"/>
<reference evidence="2" key="1">
    <citation type="journal article" date="2021" name="Nat. Commun.">
        <title>Genetic determinants of endophytism in the Arabidopsis root mycobiome.</title>
        <authorList>
            <person name="Mesny F."/>
            <person name="Miyauchi S."/>
            <person name="Thiergart T."/>
            <person name="Pickel B."/>
            <person name="Atanasova L."/>
            <person name="Karlsson M."/>
            <person name="Huettel B."/>
            <person name="Barry K.W."/>
            <person name="Haridas S."/>
            <person name="Chen C."/>
            <person name="Bauer D."/>
            <person name="Andreopoulos W."/>
            <person name="Pangilinan J."/>
            <person name="LaButti K."/>
            <person name="Riley R."/>
            <person name="Lipzen A."/>
            <person name="Clum A."/>
            <person name="Drula E."/>
            <person name="Henrissat B."/>
            <person name="Kohler A."/>
            <person name="Grigoriev I.V."/>
            <person name="Martin F.M."/>
            <person name="Hacquard S."/>
        </authorList>
    </citation>
    <scope>NUCLEOTIDE SEQUENCE</scope>
    <source>
        <strain evidence="2">MPI-SDFR-AT-0073</strain>
    </source>
</reference>
<organism evidence="2 3">
    <name type="scientific">Truncatella angustata</name>
    <dbReference type="NCBI Taxonomy" id="152316"/>
    <lineage>
        <taxon>Eukaryota</taxon>
        <taxon>Fungi</taxon>
        <taxon>Dikarya</taxon>
        <taxon>Ascomycota</taxon>
        <taxon>Pezizomycotina</taxon>
        <taxon>Sordariomycetes</taxon>
        <taxon>Xylariomycetidae</taxon>
        <taxon>Amphisphaeriales</taxon>
        <taxon>Sporocadaceae</taxon>
        <taxon>Truncatella</taxon>
    </lineage>
</organism>
<dbReference type="Pfam" id="PF07985">
    <property type="entry name" value="SRR1"/>
    <property type="match status" value="1"/>
</dbReference>
<evidence type="ECO:0000313" key="2">
    <source>
        <dbReference type="EMBL" id="KAH6659008.1"/>
    </source>
</evidence>
<keyword evidence="3" id="KW-1185">Reference proteome</keyword>
<name>A0A9P8UV88_9PEZI</name>
<sequence>MSLKEQNAAERQQSPPVVLEYGYSHWTISSQGAADLYAAGARLWTKDSLRDIEQQLTEFKIRSSFAIRRIDGTIIYIKNPMYGVTEPIWKPIVEFRNYWRLVKSQPDGPPETYYCTYLIEWFNQIGTQFYGPIEGFEAVFQQIKKSWNNSATRQLLQDRIRALIHTSSDCQIIKVICFGLGDISVRPPSWWRIKNRELENPDRDTVMVEASMLQHCAALTIVDALRQYYLEKENSSGNTTIIRLLTQDPKYTEQTRECLRANGFEVVGPAGAGGFAEVDNETVVFSAFATAPIKQIIADLARPVLFIGSFPLEDFDIRMKPSPDAESPRTREMWKSYAKSDFPVAGEEIPSMASLHKLSICARNAKVD</sequence>
<dbReference type="GeneID" id="70130068"/>
<proteinExistence type="predicted"/>
<evidence type="ECO:0000259" key="1">
    <source>
        <dbReference type="Pfam" id="PF07985"/>
    </source>
</evidence>
<dbReference type="AlphaFoldDB" id="A0A9P8UV88"/>
<dbReference type="PANTHER" id="PTHR42080:SF1">
    <property type="entry name" value="SRR1-LIKE DOMAIN-CONTAINING PROTEIN"/>
    <property type="match status" value="1"/>
</dbReference>
<dbReference type="PANTHER" id="PTHR42080">
    <property type="entry name" value="SRR1 DOMAIN-CONTAINING PROTEIN"/>
    <property type="match status" value="1"/>
</dbReference>
<dbReference type="RefSeq" id="XP_045963139.1">
    <property type="nucleotide sequence ID" value="XM_046101176.1"/>
</dbReference>